<dbReference type="eggNOG" id="ENOG5031QC2">
    <property type="taxonomic scope" value="Bacteria"/>
</dbReference>
<evidence type="ECO:0000313" key="2">
    <source>
        <dbReference type="EMBL" id="AGS34970.1"/>
    </source>
</evidence>
<accession>S5T2Y2</accession>
<dbReference type="EMBL" id="CP003924">
    <property type="protein sequence ID" value="AGS34970.1"/>
    <property type="molecule type" value="Genomic_DNA"/>
</dbReference>
<reference evidence="2 3" key="1">
    <citation type="submission" date="2012-11" db="EMBL/GenBank/DDBJ databases">
        <title>The complete genome sequence of Corynebacterium maris Coryn-1 (=DSM 45190).</title>
        <authorList>
            <person name="Schaffert L."/>
            <person name="Albersmeier A."/>
            <person name="Kalinowski J."/>
            <person name="Ruckert C."/>
        </authorList>
    </citation>
    <scope>NUCLEOTIDE SEQUENCE [LARGE SCALE GENOMIC DNA]</scope>
    <source>
        <strain evidence="3">Coryn-1</strain>
    </source>
</reference>
<keyword evidence="1" id="KW-0175">Coiled coil</keyword>
<evidence type="ECO:0000256" key="1">
    <source>
        <dbReference type="SAM" id="Coils"/>
    </source>
</evidence>
<organism evidence="2 3">
    <name type="scientific">Corynebacterium maris DSM 45190</name>
    <dbReference type="NCBI Taxonomy" id="1224163"/>
    <lineage>
        <taxon>Bacteria</taxon>
        <taxon>Bacillati</taxon>
        <taxon>Actinomycetota</taxon>
        <taxon>Actinomycetes</taxon>
        <taxon>Mycobacteriales</taxon>
        <taxon>Corynebacteriaceae</taxon>
        <taxon>Corynebacterium</taxon>
    </lineage>
</organism>
<dbReference type="RefSeq" id="WP_020934903.1">
    <property type="nucleotide sequence ID" value="NC_021915.1"/>
</dbReference>
<dbReference type="Proteomes" id="UP000015388">
    <property type="component" value="Chromosome"/>
</dbReference>
<keyword evidence="3" id="KW-1185">Reference proteome</keyword>
<feature type="coiled-coil region" evidence="1">
    <location>
        <begin position="51"/>
        <end position="88"/>
    </location>
</feature>
<proteinExistence type="predicted"/>
<dbReference type="STRING" id="1224163.B841_07485"/>
<evidence type="ECO:0000313" key="3">
    <source>
        <dbReference type="Proteomes" id="UP000015388"/>
    </source>
</evidence>
<gene>
    <name evidence="2" type="ORF">B841_07485</name>
</gene>
<sequence>MAFDVEKMKKWIAQEDAVVVDRVLWQLRMHAIYECEGFADLTDITEKDQTKAARDRELAEIRREAKKLFRERKKNAEIEAEVSRLEDEARAA</sequence>
<dbReference type="HOGENOM" id="CLU_2408270_0_0_11"/>
<dbReference type="KEGG" id="cmd:B841_07485"/>
<protein>
    <submittedName>
        <fullName evidence="2">Uncharacterized protein</fullName>
    </submittedName>
</protein>
<dbReference type="AlphaFoldDB" id="S5T2Y2"/>
<name>S5T2Y2_9CORY</name>
<dbReference type="PATRIC" id="fig|1224163.3.peg.1504"/>